<dbReference type="InterPro" id="IPR010023">
    <property type="entry name" value="KdsC_fam"/>
</dbReference>
<dbReference type="AlphaFoldDB" id="A0A5C6RZV6"/>
<dbReference type="Pfam" id="PF08282">
    <property type="entry name" value="Hydrolase_3"/>
    <property type="match status" value="1"/>
</dbReference>
<dbReference type="SUPFAM" id="SSF56784">
    <property type="entry name" value="HAD-like"/>
    <property type="match status" value="1"/>
</dbReference>
<dbReference type="FunFam" id="3.40.50.1000:FF:000029">
    <property type="entry name" value="3-deoxy-D-manno-octulosonate 8-phosphate phosphatase KdsC"/>
    <property type="match status" value="1"/>
</dbReference>
<dbReference type="Gene3D" id="3.40.50.1000">
    <property type="entry name" value="HAD superfamily/HAD-like"/>
    <property type="match status" value="1"/>
</dbReference>
<evidence type="ECO:0000256" key="3">
    <source>
        <dbReference type="ARBA" id="ARBA00011881"/>
    </source>
</evidence>
<organism evidence="8 9">
    <name type="scientific">Vicingus serpentipes</name>
    <dbReference type="NCBI Taxonomy" id="1926625"/>
    <lineage>
        <taxon>Bacteria</taxon>
        <taxon>Pseudomonadati</taxon>
        <taxon>Bacteroidota</taxon>
        <taxon>Flavobacteriia</taxon>
        <taxon>Flavobacteriales</taxon>
        <taxon>Vicingaceae</taxon>
        <taxon>Vicingus</taxon>
    </lineage>
</organism>
<sequence length="173" mass="19360">MSNFKELLPKINTFIFDIDGVLTNGMVMIMPDGDQLRQMNIKDGYALQYAVKKGYNIAIISGGSSETVRKRLNGLGITDVFLKASNKIEIFDNYVNGKNISKENILYMGDDIPDYPVMQKSGVATCPKNAAIEIKNISHYISDKNGGEGCVRDIIEQVLRCQGNWFDKDAHTW</sequence>
<feature type="binding site" evidence="7">
    <location>
        <position position="19"/>
    </location>
    <ligand>
        <name>substrate</name>
    </ligand>
</feature>
<name>A0A5C6RZV6_9FLAO</name>
<dbReference type="GO" id="GO:0008781">
    <property type="term" value="F:N-acylneuraminate cytidylyltransferase activity"/>
    <property type="evidence" value="ECO:0007669"/>
    <property type="project" value="TreeGrafter"/>
</dbReference>
<dbReference type="RefSeq" id="WP_147097947.1">
    <property type="nucleotide sequence ID" value="NZ_VOOS01000001.1"/>
</dbReference>
<dbReference type="InterPro" id="IPR050793">
    <property type="entry name" value="CMP-NeuNAc_synthase"/>
</dbReference>
<dbReference type="PIRSF" id="PIRSF006118">
    <property type="entry name" value="KDO8-P_Ptase"/>
    <property type="match status" value="1"/>
</dbReference>
<reference evidence="8 9" key="1">
    <citation type="submission" date="2019-08" db="EMBL/GenBank/DDBJ databases">
        <title>Genome of Vicingus serpentipes NCIMB 15042.</title>
        <authorList>
            <person name="Bowman J.P."/>
        </authorList>
    </citation>
    <scope>NUCLEOTIDE SEQUENCE [LARGE SCALE GENOMIC DNA]</scope>
    <source>
        <strain evidence="8 9">NCIMB 15042</strain>
    </source>
</reference>
<dbReference type="PANTHER" id="PTHR21485">
    <property type="entry name" value="HAD SUPERFAMILY MEMBERS CMAS AND KDSC"/>
    <property type="match status" value="1"/>
</dbReference>
<keyword evidence="5" id="KW-0378">Hydrolase</keyword>
<dbReference type="Proteomes" id="UP000321721">
    <property type="component" value="Unassembled WGS sequence"/>
</dbReference>
<accession>A0A5C6RZV6</accession>
<comment type="subunit">
    <text evidence="3">Homotetramer.</text>
</comment>
<dbReference type="InterPro" id="IPR023214">
    <property type="entry name" value="HAD_sf"/>
</dbReference>
<feature type="binding site" evidence="7">
    <location>
        <position position="110"/>
    </location>
    <ligand>
        <name>Mg(2+)</name>
        <dbReference type="ChEBI" id="CHEBI:18420"/>
    </ligand>
</feature>
<dbReference type="EMBL" id="VOOS01000001">
    <property type="protein sequence ID" value="TXB66902.1"/>
    <property type="molecule type" value="Genomic_DNA"/>
</dbReference>
<evidence type="ECO:0000256" key="7">
    <source>
        <dbReference type="PIRSR" id="PIRSR006118-2"/>
    </source>
</evidence>
<evidence type="ECO:0000256" key="2">
    <source>
        <dbReference type="ARBA" id="ARBA00005893"/>
    </source>
</evidence>
<dbReference type="OrthoDB" id="9805604at2"/>
<keyword evidence="6 7" id="KW-0460">Magnesium</keyword>
<comment type="similarity">
    <text evidence="2">Belongs to the KdsC family.</text>
</comment>
<evidence type="ECO:0000256" key="1">
    <source>
        <dbReference type="ARBA" id="ARBA00001946"/>
    </source>
</evidence>
<protein>
    <submittedName>
        <fullName evidence="8">3-deoxy-D-manno-octulosonate 8-phosphate phosphatase</fullName>
    </submittedName>
</protein>
<keyword evidence="9" id="KW-1185">Reference proteome</keyword>
<dbReference type="SFLD" id="SFLDS00003">
    <property type="entry name" value="Haloacid_Dehalogenase"/>
    <property type="match status" value="1"/>
</dbReference>
<comment type="caution">
    <text evidence="8">The sequence shown here is derived from an EMBL/GenBank/DDBJ whole genome shotgun (WGS) entry which is preliminary data.</text>
</comment>
<gene>
    <name evidence="8" type="ORF">FRY74_01600</name>
</gene>
<evidence type="ECO:0000256" key="4">
    <source>
        <dbReference type="ARBA" id="ARBA00022723"/>
    </source>
</evidence>
<keyword evidence="4 7" id="KW-0479">Metal-binding</keyword>
<dbReference type="GO" id="GO:0016788">
    <property type="term" value="F:hydrolase activity, acting on ester bonds"/>
    <property type="evidence" value="ECO:0007669"/>
    <property type="project" value="InterPro"/>
</dbReference>
<dbReference type="PANTHER" id="PTHR21485:SF3">
    <property type="entry name" value="N-ACYLNEURAMINATE CYTIDYLYLTRANSFERASE"/>
    <property type="match status" value="1"/>
</dbReference>
<evidence type="ECO:0000256" key="6">
    <source>
        <dbReference type="ARBA" id="ARBA00022842"/>
    </source>
</evidence>
<dbReference type="InterPro" id="IPR036412">
    <property type="entry name" value="HAD-like_sf"/>
</dbReference>
<feature type="binding site" evidence="7">
    <location>
        <position position="17"/>
    </location>
    <ligand>
        <name>Mg(2+)</name>
        <dbReference type="ChEBI" id="CHEBI:18420"/>
    </ligand>
</feature>
<evidence type="ECO:0000313" key="8">
    <source>
        <dbReference type="EMBL" id="TXB66902.1"/>
    </source>
</evidence>
<dbReference type="NCBIfam" id="TIGR01670">
    <property type="entry name" value="KdsC-phosphatas"/>
    <property type="match status" value="1"/>
</dbReference>
<evidence type="ECO:0000256" key="5">
    <source>
        <dbReference type="ARBA" id="ARBA00022801"/>
    </source>
</evidence>
<comment type="cofactor">
    <cofactor evidence="1 7">
        <name>Mg(2+)</name>
        <dbReference type="ChEBI" id="CHEBI:18420"/>
    </cofactor>
</comment>
<dbReference type="SFLD" id="SFLDG01136">
    <property type="entry name" value="C1.6:_Phosphoserine_Phosphatas"/>
    <property type="match status" value="1"/>
</dbReference>
<dbReference type="SFLD" id="SFLDG01138">
    <property type="entry name" value="C1.6.2:_Deoxy-d-mannose-octulo"/>
    <property type="match status" value="1"/>
</dbReference>
<proteinExistence type="inferred from homology"/>
<dbReference type="GO" id="GO:0046872">
    <property type="term" value="F:metal ion binding"/>
    <property type="evidence" value="ECO:0007669"/>
    <property type="project" value="UniProtKB-KW"/>
</dbReference>
<evidence type="ECO:0000313" key="9">
    <source>
        <dbReference type="Proteomes" id="UP000321721"/>
    </source>
</evidence>